<dbReference type="EMBL" id="BK016174">
    <property type="protein sequence ID" value="DAF99928.1"/>
    <property type="molecule type" value="Genomic_DNA"/>
</dbReference>
<sequence>MKNNWLSKVGTSAAKFAGKAEFTIKKNSPEILLGAGIVGFVGTIVLACRATCRADEILEFHRRKIKDINDAKEIVDADPEGEMSYDVEIYRQDKAIRYLKTTGSLAKLYAPTIAVGTLSLACILTSRNIMQKRYLGVVAAYNGLSAAFEEYRKRVRDEYGEGLDKHFRYGTTYDELPVYDENGKKTKEKEQVEKTETGMVMQSDDSCRFFDSSNPNWDKNPTFSMMWLRGQQNILNDILHTRGHVFLNEVYDALGFPHTPQGAVLGWIDGEGDDCIDFGLYDPNKESVRRFVNGVDNVIMLEFNHDGVIWDKI</sequence>
<dbReference type="Pfam" id="PF19880">
    <property type="entry name" value="DUF6353"/>
    <property type="match status" value="1"/>
</dbReference>
<keyword evidence="1" id="KW-0472">Membrane</keyword>
<name>A0A8S5UZL0_9CAUD</name>
<evidence type="ECO:0000313" key="2">
    <source>
        <dbReference type="EMBL" id="DAF99928.1"/>
    </source>
</evidence>
<accession>A0A8S5UZL0</accession>
<protein>
    <submittedName>
        <fullName evidence="2">Uncharacterized protein</fullName>
    </submittedName>
</protein>
<dbReference type="InterPro" id="IPR045933">
    <property type="entry name" value="DUF6353"/>
</dbReference>
<reference evidence="2" key="1">
    <citation type="journal article" date="2021" name="Proc. Natl. Acad. Sci. U.S.A.">
        <title>A Catalog of Tens of Thousands of Viruses from Human Metagenomes Reveals Hidden Associations with Chronic Diseases.</title>
        <authorList>
            <person name="Tisza M.J."/>
            <person name="Buck C.B."/>
        </authorList>
    </citation>
    <scope>NUCLEOTIDE SEQUENCE</scope>
    <source>
        <strain evidence="2">CtJT77</strain>
    </source>
</reference>
<organism evidence="2">
    <name type="scientific">Siphoviridae sp. ctJT77</name>
    <dbReference type="NCBI Taxonomy" id="2825432"/>
    <lineage>
        <taxon>Viruses</taxon>
        <taxon>Duplodnaviria</taxon>
        <taxon>Heunggongvirae</taxon>
        <taxon>Uroviricota</taxon>
        <taxon>Caudoviricetes</taxon>
    </lineage>
</organism>
<keyword evidence="1" id="KW-0812">Transmembrane</keyword>
<proteinExistence type="predicted"/>
<keyword evidence="1" id="KW-1133">Transmembrane helix</keyword>
<evidence type="ECO:0000256" key="1">
    <source>
        <dbReference type="SAM" id="Phobius"/>
    </source>
</evidence>
<feature type="transmembrane region" description="Helical" evidence="1">
    <location>
        <begin position="31"/>
        <end position="52"/>
    </location>
</feature>